<reference evidence="2 4" key="1">
    <citation type="journal article" date="2019" name="ACS Chem. Biol.">
        <title>Identification and Mobilization of a Cryptic Antibiotic Biosynthesis Gene Locus from a Human-Pathogenic Nocardia Isolate.</title>
        <authorList>
            <person name="Herisse M."/>
            <person name="Ishida K."/>
            <person name="Porter J.L."/>
            <person name="Howden B."/>
            <person name="Hertweck C."/>
            <person name="Stinear T.P."/>
            <person name="Pidot S.J."/>
        </authorList>
    </citation>
    <scope>NUCLEOTIDE SEQUENCE [LARGE SCALE GENOMIC DNA]</scope>
    <source>
        <strain evidence="2 4">AUSMDU00012717</strain>
    </source>
</reference>
<dbReference type="AlphaFoldDB" id="A0A6G9YIK1"/>
<organism evidence="2 4">
    <name type="scientific">Nocardia arthritidis</name>
    <dbReference type="NCBI Taxonomy" id="228602"/>
    <lineage>
        <taxon>Bacteria</taxon>
        <taxon>Bacillati</taxon>
        <taxon>Actinomycetota</taxon>
        <taxon>Actinomycetes</taxon>
        <taxon>Mycobacteriales</taxon>
        <taxon>Nocardiaceae</taxon>
        <taxon>Nocardia</taxon>
    </lineage>
</organism>
<evidence type="ECO:0000313" key="4">
    <source>
        <dbReference type="Proteomes" id="UP000503540"/>
    </source>
</evidence>
<accession>A0A6G9YIK1</accession>
<dbReference type="KEGG" id="nah:F5544_39060"/>
<dbReference type="RefSeq" id="WP_167475595.1">
    <property type="nucleotide sequence ID" value="NZ_CP046172.1"/>
</dbReference>
<gene>
    <name evidence="2" type="ORF">F5544_25680</name>
    <name evidence="3" type="ORF">F5544_39060</name>
</gene>
<dbReference type="Proteomes" id="UP000503540">
    <property type="component" value="Chromosome"/>
</dbReference>
<evidence type="ECO:0000313" key="3">
    <source>
        <dbReference type="EMBL" id="QIS15633.1"/>
    </source>
</evidence>
<feature type="transmembrane region" description="Helical" evidence="1">
    <location>
        <begin position="53"/>
        <end position="79"/>
    </location>
</feature>
<proteinExistence type="predicted"/>
<dbReference type="EMBL" id="CP046172">
    <property type="protein sequence ID" value="QIS12990.1"/>
    <property type="molecule type" value="Genomic_DNA"/>
</dbReference>
<feature type="transmembrane region" description="Helical" evidence="1">
    <location>
        <begin position="21"/>
        <end position="41"/>
    </location>
</feature>
<keyword evidence="4" id="KW-1185">Reference proteome</keyword>
<dbReference type="KEGG" id="nah:F5544_25680"/>
<protein>
    <submittedName>
        <fullName evidence="2">Uncharacterized protein</fullName>
    </submittedName>
</protein>
<keyword evidence="1" id="KW-0812">Transmembrane</keyword>
<evidence type="ECO:0000313" key="2">
    <source>
        <dbReference type="EMBL" id="QIS12990.1"/>
    </source>
</evidence>
<dbReference type="EMBL" id="CP046172">
    <property type="protein sequence ID" value="QIS15633.1"/>
    <property type="molecule type" value="Genomic_DNA"/>
</dbReference>
<evidence type="ECO:0000256" key="1">
    <source>
        <dbReference type="SAM" id="Phobius"/>
    </source>
</evidence>
<name>A0A6G9YIK1_9NOCA</name>
<keyword evidence="1" id="KW-1133">Transmembrane helix</keyword>
<sequence>MSEATPNKDMHAEIDRLGRECGCGTGTVVAALAGLGYPLTLLAGLHPPGSGSILGIIVGGVTAVLSGGLVGKGLGIGYARHRRTRLIRQLGTR</sequence>
<keyword evidence="1" id="KW-0472">Membrane</keyword>